<reference evidence="6 7" key="1">
    <citation type="submission" date="2011-10" db="EMBL/GenBank/DDBJ databases">
        <title>Whole genome sequence of Selenomonas ruminantium subsp. lactilytica TAM6421.</title>
        <authorList>
            <person name="Oguchi A."/>
            <person name="Ankai A."/>
            <person name="Kaneko J."/>
            <person name="Yamada-Narita S."/>
            <person name="Fukui S."/>
            <person name="Takahashi M."/>
            <person name="Onodera T."/>
            <person name="Kojima S."/>
            <person name="Fushimi T."/>
            <person name="Abe N."/>
            <person name="Kamio Y."/>
            <person name="Yamazaki S."/>
            <person name="Fujita N."/>
        </authorList>
    </citation>
    <scope>NUCLEOTIDE SEQUENCE [LARGE SCALE GENOMIC DNA]</scope>
    <source>
        <strain evidence="7">NBRC 103574 / TAM6421</strain>
    </source>
</reference>
<dbReference type="Proteomes" id="UP000007887">
    <property type="component" value="Chromosome"/>
</dbReference>
<name>I0GQA6_SELRL</name>
<dbReference type="AlphaFoldDB" id="I0GQA6"/>
<gene>
    <name evidence="6" type="ordered locus">SELR_12350</name>
</gene>
<evidence type="ECO:0000256" key="2">
    <source>
        <dbReference type="ARBA" id="ARBA00022692"/>
    </source>
</evidence>
<dbReference type="Pfam" id="PF00939">
    <property type="entry name" value="Na_sulph_symp"/>
    <property type="match status" value="1"/>
</dbReference>
<proteinExistence type="predicted"/>
<evidence type="ECO:0008006" key="8">
    <source>
        <dbReference type="Google" id="ProtNLM"/>
    </source>
</evidence>
<keyword evidence="3 5" id="KW-1133">Transmembrane helix</keyword>
<evidence type="ECO:0000256" key="5">
    <source>
        <dbReference type="SAM" id="Phobius"/>
    </source>
</evidence>
<feature type="transmembrane region" description="Helical" evidence="5">
    <location>
        <begin position="47"/>
        <end position="67"/>
    </location>
</feature>
<keyword evidence="4 5" id="KW-0472">Membrane</keyword>
<comment type="subcellular location">
    <subcellularLocation>
        <location evidence="1">Membrane</location>
        <topology evidence="1">Multi-pass membrane protein</topology>
    </subcellularLocation>
</comment>
<evidence type="ECO:0000313" key="6">
    <source>
        <dbReference type="EMBL" id="BAL82943.1"/>
    </source>
</evidence>
<protein>
    <recommendedName>
        <fullName evidence="8">Sodium:sulfate symporter transmembrane region</fullName>
    </recommendedName>
</protein>
<dbReference type="GO" id="GO:0022857">
    <property type="term" value="F:transmembrane transporter activity"/>
    <property type="evidence" value="ECO:0007669"/>
    <property type="project" value="InterPro"/>
</dbReference>
<dbReference type="EMBL" id="AP012292">
    <property type="protein sequence ID" value="BAL82943.1"/>
    <property type="molecule type" value="Genomic_DNA"/>
</dbReference>
<evidence type="ECO:0000256" key="3">
    <source>
        <dbReference type="ARBA" id="ARBA00022989"/>
    </source>
</evidence>
<dbReference type="HOGENOM" id="CLU_2685776_0_0_9"/>
<evidence type="ECO:0000313" key="7">
    <source>
        <dbReference type="Proteomes" id="UP000007887"/>
    </source>
</evidence>
<accession>I0GQA6</accession>
<dbReference type="eggNOG" id="COG0471">
    <property type="taxonomic scope" value="Bacteria"/>
</dbReference>
<sequence length="74" mass="8061">MPLGLLTLLVILLLPTPPDLSTAGHRMLAVLVFSVVIWMFETVSYPVSAAIIISLMAFLLGTAPNMMNPLYTMK</sequence>
<dbReference type="GO" id="GO:0016020">
    <property type="term" value="C:membrane"/>
    <property type="evidence" value="ECO:0007669"/>
    <property type="project" value="UniProtKB-SubCell"/>
</dbReference>
<keyword evidence="2 5" id="KW-0812">Transmembrane</keyword>
<evidence type="ECO:0000256" key="4">
    <source>
        <dbReference type="ARBA" id="ARBA00023136"/>
    </source>
</evidence>
<evidence type="ECO:0000256" key="1">
    <source>
        <dbReference type="ARBA" id="ARBA00004141"/>
    </source>
</evidence>
<dbReference type="KEGG" id="sri:SELR_12350"/>
<dbReference type="PATRIC" id="fig|927704.6.peg.1269"/>
<dbReference type="InterPro" id="IPR001898">
    <property type="entry name" value="SLC13A/DASS"/>
</dbReference>
<organism evidence="6 7">
    <name type="scientific">Selenomonas ruminantium subsp. lactilytica (strain NBRC 103574 / TAM6421)</name>
    <dbReference type="NCBI Taxonomy" id="927704"/>
    <lineage>
        <taxon>Bacteria</taxon>
        <taxon>Bacillati</taxon>
        <taxon>Bacillota</taxon>
        <taxon>Negativicutes</taxon>
        <taxon>Selenomonadales</taxon>
        <taxon>Selenomonadaceae</taxon>
        <taxon>Selenomonas</taxon>
    </lineage>
</organism>